<dbReference type="Gene3D" id="3.30.70.270">
    <property type="match status" value="1"/>
</dbReference>
<evidence type="ECO:0000313" key="3">
    <source>
        <dbReference type="EMBL" id="MBW0526590.1"/>
    </source>
</evidence>
<organism evidence="3 4">
    <name type="scientific">Austropuccinia psidii MF-1</name>
    <dbReference type="NCBI Taxonomy" id="1389203"/>
    <lineage>
        <taxon>Eukaryota</taxon>
        <taxon>Fungi</taxon>
        <taxon>Dikarya</taxon>
        <taxon>Basidiomycota</taxon>
        <taxon>Pucciniomycotina</taxon>
        <taxon>Pucciniomycetes</taxon>
        <taxon>Pucciniales</taxon>
        <taxon>Sphaerophragmiaceae</taxon>
        <taxon>Austropuccinia</taxon>
    </lineage>
</organism>
<proteinExistence type="predicted"/>
<keyword evidence="1" id="KW-0511">Multifunctional enzyme</keyword>
<name>A0A9Q3ENT0_9BASI</name>
<dbReference type="EMBL" id="AVOT02032777">
    <property type="protein sequence ID" value="MBW0526590.1"/>
    <property type="molecule type" value="Genomic_DNA"/>
</dbReference>
<dbReference type="InterPro" id="IPR043128">
    <property type="entry name" value="Rev_trsase/Diguanyl_cyclase"/>
</dbReference>
<dbReference type="GO" id="GO:0003824">
    <property type="term" value="F:catalytic activity"/>
    <property type="evidence" value="ECO:0007669"/>
    <property type="project" value="UniProtKB-KW"/>
</dbReference>
<feature type="domain" description="Reverse transcriptase/retrotransposon-derived protein RNase H-like" evidence="2">
    <location>
        <begin position="85"/>
        <end position="168"/>
    </location>
</feature>
<evidence type="ECO:0000313" key="4">
    <source>
        <dbReference type="Proteomes" id="UP000765509"/>
    </source>
</evidence>
<dbReference type="FunFam" id="3.30.70.270:FF:000020">
    <property type="entry name" value="Transposon Tf2-6 polyprotein-like Protein"/>
    <property type="match status" value="1"/>
</dbReference>
<accession>A0A9Q3ENT0</accession>
<dbReference type="InterPro" id="IPR041577">
    <property type="entry name" value="RT_RNaseH_2"/>
</dbReference>
<protein>
    <recommendedName>
        <fullName evidence="2">Reverse transcriptase/retrotransposon-derived protein RNase H-like domain-containing protein</fullName>
    </recommendedName>
</protein>
<sequence>MKISLKKCHFEYSQLKALGHVVTGLSLGIDKNKVAALLLQPMPQTKKEMQLFLGFSCYYREHIKAFEKIAKSLYKLCDQKTVYEMTEERVKAYEELKNFLTNAPFLLMADWKIPFNLYIDACGDGLVAALHQTQIINDKPVEGPICFISRHIKPTEARYGASQIECLC</sequence>
<dbReference type="AlphaFoldDB" id="A0A9Q3ENT0"/>
<gene>
    <name evidence="3" type="ORF">O181_066305</name>
</gene>
<evidence type="ECO:0000259" key="2">
    <source>
        <dbReference type="Pfam" id="PF17919"/>
    </source>
</evidence>
<comment type="caution">
    <text evidence="3">The sequence shown here is derived from an EMBL/GenBank/DDBJ whole genome shotgun (WGS) entry which is preliminary data.</text>
</comment>
<dbReference type="PANTHER" id="PTHR37984">
    <property type="entry name" value="PROTEIN CBG26694"/>
    <property type="match status" value="1"/>
</dbReference>
<dbReference type="Pfam" id="PF17919">
    <property type="entry name" value="RT_RNaseH_2"/>
    <property type="match status" value="1"/>
</dbReference>
<dbReference type="InterPro" id="IPR043502">
    <property type="entry name" value="DNA/RNA_pol_sf"/>
</dbReference>
<dbReference type="PANTHER" id="PTHR37984:SF5">
    <property type="entry name" value="PROTEIN NYNRIN-LIKE"/>
    <property type="match status" value="1"/>
</dbReference>
<reference evidence="3" key="1">
    <citation type="submission" date="2021-03" db="EMBL/GenBank/DDBJ databases">
        <title>Draft genome sequence of rust myrtle Austropuccinia psidii MF-1, a brazilian biotype.</title>
        <authorList>
            <person name="Quecine M.C."/>
            <person name="Pachon D.M.R."/>
            <person name="Bonatelli M.L."/>
            <person name="Correr F.H."/>
            <person name="Franceschini L.M."/>
            <person name="Leite T.F."/>
            <person name="Margarido G.R.A."/>
            <person name="Almeida C.A."/>
            <person name="Ferrarezi J.A."/>
            <person name="Labate C.A."/>
        </authorList>
    </citation>
    <scope>NUCLEOTIDE SEQUENCE</scope>
    <source>
        <strain evidence="3">MF-1</strain>
    </source>
</reference>
<dbReference type="Proteomes" id="UP000765509">
    <property type="component" value="Unassembled WGS sequence"/>
</dbReference>
<evidence type="ECO:0000256" key="1">
    <source>
        <dbReference type="ARBA" id="ARBA00023268"/>
    </source>
</evidence>
<keyword evidence="4" id="KW-1185">Reference proteome</keyword>
<dbReference type="SUPFAM" id="SSF56672">
    <property type="entry name" value="DNA/RNA polymerases"/>
    <property type="match status" value="1"/>
</dbReference>
<dbReference type="InterPro" id="IPR050951">
    <property type="entry name" value="Retrovirus_Pol_polyprotein"/>
</dbReference>